<protein>
    <submittedName>
        <fullName evidence="4">Tenascin</fullName>
    </submittedName>
</protein>
<proteinExistence type="predicted"/>
<name>D3B9W9_HETP5</name>
<dbReference type="PROSITE" id="PS00022">
    <property type="entry name" value="EGF_1"/>
    <property type="match status" value="1"/>
</dbReference>
<dbReference type="Proteomes" id="UP000001396">
    <property type="component" value="Unassembled WGS sequence"/>
</dbReference>
<evidence type="ECO:0000313" key="5">
    <source>
        <dbReference type="Proteomes" id="UP000001396"/>
    </source>
</evidence>
<organism evidence="4 5">
    <name type="scientific">Heterostelium pallidum (strain ATCC 26659 / Pp 5 / PN500)</name>
    <name type="common">Cellular slime mold</name>
    <name type="synonym">Polysphondylium pallidum</name>
    <dbReference type="NCBI Taxonomy" id="670386"/>
    <lineage>
        <taxon>Eukaryota</taxon>
        <taxon>Amoebozoa</taxon>
        <taxon>Evosea</taxon>
        <taxon>Eumycetozoa</taxon>
        <taxon>Dictyostelia</taxon>
        <taxon>Acytosteliales</taxon>
        <taxon>Acytosteliaceae</taxon>
        <taxon>Heterostelium</taxon>
    </lineage>
</organism>
<dbReference type="EMBL" id="ADBJ01000025">
    <property type="protein sequence ID" value="EFA81356.1"/>
    <property type="molecule type" value="Genomic_DNA"/>
</dbReference>
<dbReference type="InParanoid" id="D3B9W9"/>
<dbReference type="PANTHER" id="PTHR24032">
    <property type="entry name" value="EGF-LIKE DOMAIN-CONTAINING PROTEIN-RELATED-RELATED"/>
    <property type="match status" value="1"/>
</dbReference>
<keyword evidence="5" id="KW-1185">Reference proteome</keyword>
<dbReference type="Pfam" id="PF22933">
    <property type="entry name" value="ComC_SSD"/>
    <property type="match status" value="2"/>
</dbReference>
<evidence type="ECO:0000256" key="1">
    <source>
        <dbReference type="SAM" id="Phobius"/>
    </source>
</evidence>
<feature type="transmembrane region" description="Helical" evidence="1">
    <location>
        <begin position="1597"/>
        <end position="1619"/>
    </location>
</feature>
<dbReference type="GeneID" id="31360824"/>
<dbReference type="InterPro" id="IPR002909">
    <property type="entry name" value="IPT_dom"/>
</dbReference>
<dbReference type="InterPro" id="IPR053331">
    <property type="entry name" value="EGF-like_comC"/>
</dbReference>
<keyword evidence="1" id="KW-0472">Membrane</keyword>
<dbReference type="PROSITE" id="PS01186">
    <property type="entry name" value="EGF_2"/>
    <property type="match status" value="1"/>
</dbReference>
<evidence type="ECO:0000259" key="3">
    <source>
        <dbReference type="PROSITE" id="PS01186"/>
    </source>
</evidence>
<dbReference type="Gene3D" id="2.60.120.260">
    <property type="entry name" value="Galactose-binding domain-like"/>
    <property type="match status" value="1"/>
</dbReference>
<reference evidence="4 5" key="1">
    <citation type="journal article" date="2011" name="Genome Res.">
        <title>Phylogeny-wide analysis of social amoeba genomes highlights ancient origins for complex intercellular communication.</title>
        <authorList>
            <person name="Heidel A.J."/>
            <person name="Lawal H.M."/>
            <person name="Felder M."/>
            <person name="Schilde C."/>
            <person name="Helps N.R."/>
            <person name="Tunggal B."/>
            <person name="Rivero F."/>
            <person name="John U."/>
            <person name="Schleicher M."/>
            <person name="Eichinger L."/>
            <person name="Platzer M."/>
            <person name="Noegel A.A."/>
            <person name="Schaap P."/>
            <person name="Gloeckner G."/>
        </authorList>
    </citation>
    <scope>NUCLEOTIDE SEQUENCE [LARGE SCALE GENOMIC DNA]</scope>
    <source>
        <strain evidence="5">ATCC 26659 / Pp 5 / PN500</strain>
    </source>
</reference>
<dbReference type="Pfam" id="PF01833">
    <property type="entry name" value="TIG"/>
    <property type="match status" value="1"/>
</dbReference>
<dbReference type="OMA" id="CDSCIID"/>
<comment type="caution">
    <text evidence="4">The sequence shown here is derived from an EMBL/GenBank/DDBJ whole genome shotgun (WGS) entry which is preliminary data.</text>
</comment>
<dbReference type="RefSeq" id="XP_020433474.1">
    <property type="nucleotide sequence ID" value="XM_020576225.1"/>
</dbReference>
<keyword evidence="1" id="KW-1133">Transmembrane helix</keyword>
<evidence type="ECO:0000259" key="2">
    <source>
        <dbReference type="PROSITE" id="PS00022"/>
    </source>
</evidence>
<evidence type="ECO:0000313" key="4">
    <source>
        <dbReference type="EMBL" id="EFA81356.1"/>
    </source>
</evidence>
<dbReference type="STRING" id="670386.D3B9W9"/>
<keyword evidence="1" id="KW-0812">Transmembrane</keyword>
<dbReference type="InterPro" id="IPR000742">
    <property type="entry name" value="EGF"/>
</dbReference>
<gene>
    <name evidence="4" type="ORF">PPL_05339</name>
</gene>
<dbReference type="InterPro" id="IPR054484">
    <property type="entry name" value="ComC_SSD"/>
</dbReference>
<feature type="domain" description="EGF-like" evidence="2 3">
    <location>
        <begin position="1352"/>
        <end position="1363"/>
    </location>
</feature>
<accession>D3B9W9</accession>
<sequence>MNCANDLYPQELSSLRWLIIQYKLNWNMTATACSDISKGGSGMLTCRDDQNGYQTIINLIVITSTTVDHGEPPVIDKLILPNLETLLFSGIQITNSTYSLLGLLDNNENVNLYTMTFHNAYIISPPTFPSNIKLITLNLFNVTLNSDLNLNQLFVGVNTTLNLEEIVFSSIYTLLSDSSAMTTKSRLSTITIKKIPKQVFLFESSTLRNIDIDNAMIVLGDLPVLFNILATNCEFSTSNFSVFPSLRSINFDNVSTSIEKASGLIYVMLNNTNTAGQLRDYKSFNSATIKLYGLPNIITGLYDSFCRFTLDIQSTLFDGNVSDCFYCYWSEIQSTLPSNTPIPPIDFKCSIYPTSNEYGTTNLTFSTIQNYTLQIYWGLELSVNLIQSENIEGNNVLIKAFGKFNLQAPLAVTATSFGNSNCQITYNTTTQLNYDTISNINIYSSPSISKLGFLINYYTIKNPNVEIIANFGPNPYNVSAIISNFQSQTSFLNDSVLLCILPAGLVENTVYKMVVYANGYHQTVTLFIPPKEDCGSQSKCNEHGSCTDGKCRCVIILPNNTDPSPTIIVKDGMNFTFNIIAIQEIDELSSVVRELKTDKWSYSTTGNETFSITTYSLQSTTSGIDQINATIEYSKNSRLIEFAGQSTLYPENSLKLMITINNWSFKDRLNQLRILMESISSINNNIEDCSELDITKNNGTELNYFRMTINDVSFYVVNQTKDSILIGMTLPYCDSCIIDPDFSVLINTDVQSDCKEKSKFSTWKIATIVVVLSVVLLASSVGVIFFVKKKLNVQLALTQNVLNENELISMRFLAQQTSYNQKNSSYSLLQLLDNVDNVNLTFIQISTLNLDVPSGFPKYIKINNLNLININMLHDISLNALLNSSVVNMLLNNLTSTSTFKVTFDTTATVNQNIQKLEISNVPSFVGPLNITDTYFPKLSDINLDFITYQNIEFHSGSVQTLNVKNCGFKSGDLSSYPIKMLSITNNKTPLLKTKDVDTLTVVNSSVPILPDRSWVSERAYFSLRDTNTTGHLDNPIAKNYLWITGTQNVTTTINDSFCQVSDLNIFNAQLLDSHIPECFYCFWYHAFSMVPSNSPPPPPNFNCNISLEKNGFYVNTTENMYIKGKNLGWGRDSNVSVVISNELFLKRFLPSLSGKTTISFSTVKPYDFDIFWGPQLQVNYIHEETYDSNSKLLLLYGVFNMYAPISVTIQDTPCQITYNTTSQLNCVIPINTLSGRSLVNTYDTVSIVGLYISQPLIISNILFNDRIFINANFGPNPYNVSVYISDFNCTISSINSNQLSCTPTQSITSSSYMVLLYANGFSSSAELLINKTDCGSDNQCNGNGSCTNGKCRCNDGYGGYFCQSPLSPGVIILPNNTIPSPTVIVKDGMNFTFNIIAIQEIDELSSVVRELKTDKWSYSTTGNETFSITTYSLQTSTGGIDQINATIEYSKNSRLIEFAGQSTLYPENSLKLMITINNWSFKDRLNQLRILMESKATIDLECSELGIKADNESNVNFIQMTNGDRSFYGRFLPYALSDNRPVLVQNQVVNQTKDSILIGMTLPYCDSCIIDPDFSVLINTDVQDSCKDNKFATWKIVTIVVVVSVVSIAVAASAFIIIRKKLIYKKENNKLANKLNKF</sequence>